<evidence type="ECO:0000313" key="7">
    <source>
        <dbReference type="EMBL" id="KYL05528.1"/>
    </source>
</evidence>
<dbReference type="RefSeq" id="WP_005959590.1">
    <property type="nucleotide sequence ID" value="NZ_CAXOUM010000027.1"/>
</dbReference>
<evidence type="ECO:0000256" key="4">
    <source>
        <dbReference type="ARBA" id="ARBA00023004"/>
    </source>
</evidence>
<feature type="domain" description="Elp3/MiaA/NifB-like radical SAM core" evidence="6">
    <location>
        <begin position="224"/>
        <end position="430"/>
    </location>
</feature>
<dbReference type="InterPro" id="IPR007197">
    <property type="entry name" value="rSAM"/>
</dbReference>
<dbReference type="EMBL" id="LVEA01000001">
    <property type="protein sequence ID" value="KYL05528.1"/>
    <property type="molecule type" value="Genomic_DNA"/>
</dbReference>
<comment type="cofactor">
    <cofactor evidence="1">
        <name>[4Fe-4S] cluster</name>
        <dbReference type="ChEBI" id="CHEBI:49883"/>
    </cofactor>
</comment>
<keyword evidence="3" id="KW-0479">Metal-binding</keyword>
<dbReference type="InterPro" id="IPR006638">
    <property type="entry name" value="Elp3/MiaA/NifB-like_rSAM"/>
</dbReference>
<reference evidence="7 8" key="1">
    <citation type="submission" date="2016-03" db="EMBL/GenBank/DDBJ databases">
        <title>Comparative genomics of human isolates of Fusobacterium necrophorum.</title>
        <authorList>
            <person name="Jensen A."/>
            <person name="Bank S."/>
            <person name="Andersen P.S."/>
            <person name="Kristensen L.H."/>
            <person name="Prag J."/>
        </authorList>
    </citation>
    <scope>NUCLEOTIDE SEQUENCE [LARGE SCALE GENOMIC DNA]</scope>
    <source>
        <strain evidence="7 8">LS_1264</strain>
    </source>
</reference>
<accession>A0A162JCH2</accession>
<evidence type="ECO:0000256" key="5">
    <source>
        <dbReference type="ARBA" id="ARBA00023014"/>
    </source>
</evidence>
<dbReference type="GO" id="GO:0003824">
    <property type="term" value="F:catalytic activity"/>
    <property type="evidence" value="ECO:0007669"/>
    <property type="project" value="InterPro"/>
</dbReference>
<dbReference type="GO" id="GO:0051536">
    <property type="term" value="F:iron-sulfur cluster binding"/>
    <property type="evidence" value="ECO:0007669"/>
    <property type="project" value="UniProtKB-KW"/>
</dbReference>
<dbReference type="SFLD" id="SFLDF00324">
    <property type="entry name" value="bacteriocin_maturation"/>
    <property type="match status" value="1"/>
</dbReference>
<keyword evidence="4" id="KW-0408">Iron</keyword>
<dbReference type="InterPro" id="IPR023404">
    <property type="entry name" value="rSAM_horseshoe"/>
</dbReference>
<evidence type="ECO:0000256" key="2">
    <source>
        <dbReference type="ARBA" id="ARBA00022691"/>
    </source>
</evidence>
<protein>
    <recommendedName>
        <fullName evidence="6">Elp3/MiaA/NifB-like radical SAM core domain-containing protein</fullName>
    </recommendedName>
</protein>
<dbReference type="SFLD" id="SFLDS00029">
    <property type="entry name" value="Radical_SAM"/>
    <property type="match status" value="1"/>
</dbReference>
<dbReference type="InterPro" id="IPR051198">
    <property type="entry name" value="BchE-like"/>
</dbReference>
<gene>
    <name evidence="7" type="ORF">A2J07_01970</name>
</gene>
<evidence type="ECO:0000313" key="8">
    <source>
        <dbReference type="Proteomes" id="UP000075816"/>
    </source>
</evidence>
<comment type="caution">
    <text evidence="7">The sequence shown here is derived from an EMBL/GenBank/DDBJ whole genome shotgun (WGS) entry which is preliminary data.</text>
</comment>
<sequence length="567" mass="68038">MNVLEDIKIKILSVPFTSFTLPSLEISLLTGYLKQKGFNVEACYPAYLYADFLGWEDYKYIRDNDYGQKIFSSLLFENRIEFMNEMVEKNRINNLRDKSEKFVLLYISNLSIDKKSIVIFHIYNKQLLASLYFAKEIKRIIGCKVWFTGFHCEGKLGDNLKEIFPFIDETMGINIEEKVISKLTNKDIEISKNLNFLPTPDYTDFYKLYLKIKDNIPAFKKNNVGYQVEYSRGCKWNKCSFCTLNCHSDTFREREIQLMLKDYETIADKYKTTLIYPEHFVMANQWEKWLLNISEFHKYSSNTINLNFKVKDLLCEDSFKVIKKARANILIGTESFSEKYLARLNKGQRVIENIQVLKFAKRWKVPCFHNLMYGLPYENEEMYMESESNIEYIYHLQPPFDIEKFRLTYGSDIYNNFGEYNIDRIYMKIENQCMFPEFIKEKYIPFFYDFDVKNKSMIDERRWVNLVEKWRNSYYKNERNSIPVVEQNLIKSNMGKVFQIIDRRYETQIVYNMSKIEWEVYLYIDNIRTKEEIESMFKFDGVHKIIENFHKNKLVFIEDDLIVALAI</sequence>
<dbReference type="GO" id="GO:0046872">
    <property type="term" value="F:metal ion binding"/>
    <property type="evidence" value="ECO:0007669"/>
    <property type="project" value="UniProtKB-KW"/>
</dbReference>
<dbReference type="KEGG" id="fnf:BSQ88_05060"/>
<evidence type="ECO:0000259" key="6">
    <source>
        <dbReference type="SMART" id="SM00729"/>
    </source>
</evidence>
<dbReference type="Proteomes" id="UP000075816">
    <property type="component" value="Unassembled WGS sequence"/>
</dbReference>
<dbReference type="SUPFAM" id="SSF102114">
    <property type="entry name" value="Radical SAM enzymes"/>
    <property type="match status" value="1"/>
</dbReference>
<organism evidence="7 8">
    <name type="scientific">Fusobacterium necrophorum subsp. funduliforme</name>
    <dbReference type="NCBI Taxonomy" id="143387"/>
    <lineage>
        <taxon>Bacteria</taxon>
        <taxon>Fusobacteriati</taxon>
        <taxon>Fusobacteriota</taxon>
        <taxon>Fusobacteriia</taxon>
        <taxon>Fusobacteriales</taxon>
        <taxon>Fusobacteriaceae</taxon>
        <taxon>Fusobacterium</taxon>
    </lineage>
</organism>
<keyword evidence="2" id="KW-0949">S-adenosyl-L-methionine</keyword>
<name>A0A162JCH2_9FUSO</name>
<evidence type="ECO:0000256" key="1">
    <source>
        <dbReference type="ARBA" id="ARBA00001966"/>
    </source>
</evidence>
<dbReference type="Gene3D" id="3.80.30.20">
    <property type="entry name" value="tm_1862 like domain"/>
    <property type="match status" value="1"/>
</dbReference>
<dbReference type="InterPro" id="IPR023984">
    <property type="entry name" value="rSAM_ocin_1"/>
</dbReference>
<proteinExistence type="predicted"/>
<dbReference type="eggNOG" id="COG1032">
    <property type="taxonomic scope" value="Bacteria"/>
</dbReference>
<dbReference type="InterPro" id="IPR058240">
    <property type="entry name" value="rSAM_sf"/>
</dbReference>
<keyword evidence="5" id="KW-0411">Iron-sulfur</keyword>
<evidence type="ECO:0000256" key="3">
    <source>
        <dbReference type="ARBA" id="ARBA00022723"/>
    </source>
</evidence>
<dbReference type="AlphaFoldDB" id="A0A162JCH2"/>
<dbReference type="Pfam" id="PF04055">
    <property type="entry name" value="Radical_SAM"/>
    <property type="match status" value="1"/>
</dbReference>
<dbReference type="PANTHER" id="PTHR43409">
    <property type="entry name" value="ANAEROBIC MAGNESIUM-PROTOPORPHYRIN IX MONOMETHYL ESTER CYCLASE-RELATED"/>
    <property type="match status" value="1"/>
</dbReference>
<dbReference type="SFLD" id="SFLDG01082">
    <property type="entry name" value="B12-binding_domain_containing"/>
    <property type="match status" value="1"/>
</dbReference>
<dbReference type="SMART" id="SM00729">
    <property type="entry name" value="Elp3"/>
    <property type="match status" value="1"/>
</dbReference>